<dbReference type="RefSeq" id="XP_005111140.1">
    <property type="nucleotide sequence ID" value="XM_005111083.3"/>
</dbReference>
<organism evidence="3 4">
    <name type="scientific">Aplysia californica</name>
    <name type="common">California sea hare</name>
    <dbReference type="NCBI Taxonomy" id="6500"/>
    <lineage>
        <taxon>Eukaryota</taxon>
        <taxon>Metazoa</taxon>
        <taxon>Spiralia</taxon>
        <taxon>Lophotrochozoa</taxon>
        <taxon>Mollusca</taxon>
        <taxon>Gastropoda</taxon>
        <taxon>Heterobranchia</taxon>
        <taxon>Euthyneura</taxon>
        <taxon>Tectipleura</taxon>
        <taxon>Aplysiida</taxon>
        <taxon>Aplysioidea</taxon>
        <taxon>Aplysiidae</taxon>
        <taxon>Aplysia</taxon>
    </lineage>
</organism>
<dbReference type="SUPFAM" id="SSF53474">
    <property type="entry name" value="alpha/beta-Hydrolases"/>
    <property type="match status" value="1"/>
</dbReference>
<dbReference type="GeneID" id="101850375"/>
<name>A0ABM0K898_APLCA</name>
<keyword evidence="2" id="KW-0812">Transmembrane</keyword>
<evidence type="ECO:0000256" key="1">
    <source>
        <dbReference type="ARBA" id="ARBA00010213"/>
    </source>
</evidence>
<keyword evidence="2" id="KW-1133">Transmembrane helix</keyword>
<dbReference type="PANTHER" id="PTHR21562">
    <property type="entry name" value="NOTUM-RELATED"/>
    <property type="match status" value="1"/>
</dbReference>
<evidence type="ECO:0000313" key="3">
    <source>
        <dbReference type="Proteomes" id="UP000694888"/>
    </source>
</evidence>
<evidence type="ECO:0000256" key="2">
    <source>
        <dbReference type="SAM" id="Phobius"/>
    </source>
</evidence>
<reference evidence="4" key="1">
    <citation type="submission" date="2025-08" db="UniProtKB">
        <authorList>
            <consortium name="RefSeq"/>
        </authorList>
    </citation>
    <scope>IDENTIFICATION</scope>
</reference>
<dbReference type="Proteomes" id="UP000694888">
    <property type="component" value="Unplaced"/>
</dbReference>
<keyword evidence="3" id="KW-1185">Reference proteome</keyword>
<keyword evidence="2" id="KW-0472">Membrane</keyword>
<dbReference type="InterPro" id="IPR029058">
    <property type="entry name" value="AB_hydrolase_fold"/>
</dbReference>
<feature type="transmembrane region" description="Helical" evidence="2">
    <location>
        <begin position="23"/>
        <end position="43"/>
    </location>
</feature>
<gene>
    <name evidence="4" type="primary">LOC101850375</name>
</gene>
<dbReference type="Pfam" id="PF03283">
    <property type="entry name" value="PAE"/>
    <property type="match status" value="1"/>
</dbReference>
<comment type="similarity">
    <text evidence="1">Belongs to the pectinacetylesterase family. Notum subfamily.</text>
</comment>
<accession>A0ABM0K898</accession>
<evidence type="ECO:0000313" key="4">
    <source>
        <dbReference type="RefSeq" id="XP_005111140.1"/>
    </source>
</evidence>
<sequence>MAFVPVTVSRPQVLPPLFTSRRLYVHIFLLLIIVLILVVVRFMSHVRLTFVHYHMESDTDAELVTLPKSFAREKGAFCLDGSPPAYYYRPSPIISSNLWIIYLPGGGWCVSEEDCFQRSLTSLGSSHVAPTSLSMDGFLSKNCNNNPDFCWWNVLIFHYCDGGSFLGNQSHNVDFKSRSLYMRGGRIFEALIEYLMSTTGLKDAEQIILSGTSAGGIGALIHTDLLRSRLPPSVKTLHVLVDGAMFVDVPDVDGQRSMAKMLSSFYHLHSVKDATSIQECTRTMKKEDTWRCLLPQVYQSFVFTPAFFIQSIYDTWQRTNVLKVPCFAVTCPEAHLDEVYKARDAVQSMAQQIMTSRKNGVFLTVCPAHTILIRPYFYKKEVGNPTIQKSLSSWLQHSEVQTHVDVNLPLEAAVEMCQTA</sequence>
<proteinExistence type="inferred from homology"/>
<dbReference type="PANTHER" id="PTHR21562:SF67">
    <property type="entry name" value="PECTIN ACETYLESTERASE"/>
    <property type="match status" value="1"/>
</dbReference>
<dbReference type="InterPro" id="IPR004963">
    <property type="entry name" value="PAE/NOTUM"/>
</dbReference>
<protein>
    <submittedName>
        <fullName evidence="4">Pectin acetylesterase 5</fullName>
    </submittedName>
</protein>